<dbReference type="AlphaFoldDB" id="A0ABD5WBA0"/>
<dbReference type="Proteomes" id="UP001596461">
    <property type="component" value="Unassembled WGS sequence"/>
</dbReference>
<comment type="caution">
    <text evidence="1">The sequence shown here is derived from an EMBL/GenBank/DDBJ whole genome shotgun (WGS) entry which is preliminary data.</text>
</comment>
<dbReference type="Pfam" id="PF04307">
    <property type="entry name" value="YdjM"/>
    <property type="match status" value="1"/>
</dbReference>
<name>A0ABD5WBA0_9EURY</name>
<accession>A0ABD5WBA0</accession>
<dbReference type="GO" id="GO:0016787">
    <property type="term" value="F:hydrolase activity"/>
    <property type="evidence" value="ECO:0007669"/>
    <property type="project" value="UniProtKB-KW"/>
</dbReference>
<sequence length="177" mass="18558">MDPVGHALSAYLLWTGFTRLRLGRPPTTPEAWVLALGSQLPDLVDKPLAWSLGVLPAGRSLGHSLVTAAVLLVVLRRVLPPARRRLLAPLAVGVVSHDLLDAVAPLSRGEPAYVAYLLWPLIEQPPYDPPPPLLSAFGASLLGGVSGADAAALAVVLAVWLADGAPGVPRRRDTGTE</sequence>
<dbReference type="RefSeq" id="WP_284032467.1">
    <property type="nucleotide sequence ID" value="NZ_CP126154.1"/>
</dbReference>
<organism evidence="1 2">
    <name type="scientific">Halobaculum lipolyticum</name>
    <dbReference type="NCBI Taxonomy" id="3032001"/>
    <lineage>
        <taxon>Archaea</taxon>
        <taxon>Methanobacteriati</taxon>
        <taxon>Methanobacteriota</taxon>
        <taxon>Stenosarchaea group</taxon>
        <taxon>Halobacteria</taxon>
        <taxon>Halobacteriales</taxon>
        <taxon>Haloferacaceae</taxon>
        <taxon>Halobaculum</taxon>
    </lineage>
</organism>
<gene>
    <name evidence="1" type="ORF">ACFQL9_12915</name>
</gene>
<proteinExistence type="predicted"/>
<dbReference type="EMBL" id="JBHTAH010000011">
    <property type="protein sequence ID" value="MFC7070547.1"/>
    <property type="molecule type" value="Genomic_DNA"/>
</dbReference>
<reference evidence="1 2" key="1">
    <citation type="journal article" date="2019" name="Int. J. Syst. Evol. Microbiol.">
        <title>The Global Catalogue of Microorganisms (GCM) 10K type strain sequencing project: providing services to taxonomists for standard genome sequencing and annotation.</title>
        <authorList>
            <consortium name="The Broad Institute Genomics Platform"/>
            <consortium name="The Broad Institute Genome Sequencing Center for Infectious Disease"/>
            <person name="Wu L."/>
            <person name="Ma J."/>
        </authorList>
    </citation>
    <scope>NUCLEOTIDE SEQUENCE [LARGE SCALE GENOMIC DNA]</scope>
    <source>
        <strain evidence="1 2">DT31</strain>
    </source>
</reference>
<dbReference type="GeneID" id="81124321"/>
<keyword evidence="2" id="KW-1185">Reference proteome</keyword>
<evidence type="ECO:0000313" key="2">
    <source>
        <dbReference type="Proteomes" id="UP001596461"/>
    </source>
</evidence>
<dbReference type="InterPro" id="IPR007404">
    <property type="entry name" value="YdjM-like"/>
</dbReference>
<evidence type="ECO:0000313" key="1">
    <source>
        <dbReference type="EMBL" id="MFC7070547.1"/>
    </source>
</evidence>
<keyword evidence="1" id="KW-0378">Hydrolase</keyword>
<protein>
    <submittedName>
        <fullName evidence="1">Metal-dependent hydrolase</fullName>
    </submittedName>
</protein>